<feature type="transmembrane region" description="Helical" evidence="1">
    <location>
        <begin position="204"/>
        <end position="225"/>
    </location>
</feature>
<comment type="caution">
    <text evidence="3">The sequence shown here is derived from an EMBL/GenBank/DDBJ whole genome shotgun (WGS) entry which is preliminary data.</text>
</comment>
<dbReference type="EMBL" id="SODV01000001">
    <property type="protein sequence ID" value="TDX01949.1"/>
    <property type="molecule type" value="Genomic_DNA"/>
</dbReference>
<dbReference type="AlphaFoldDB" id="A0A4R8DUU2"/>
<evidence type="ECO:0000259" key="2">
    <source>
        <dbReference type="Pfam" id="PF14257"/>
    </source>
</evidence>
<evidence type="ECO:0000313" key="4">
    <source>
        <dbReference type="Proteomes" id="UP000294498"/>
    </source>
</evidence>
<reference evidence="3 4" key="1">
    <citation type="submission" date="2019-03" db="EMBL/GenBank/DDBJ databases">
        <title>Genomic Encyclopedia of Type Strains, Phase IV (KMG-IV): sequencing the most valuable type-strain genomes for metagenomic binning, comparative biology and taxonomic classification.</title>
        <authorList>
            <person name="Goeker M."/>
        </authorList>
    </citation>
    <scope>NUCLEOTIDE SEQUENCE [LARGE SCALE GENOMIC DNA]</scope>
    <source>
        <strain evidence="3 4">DSM 100059</strain>
    </source>
</reference>
<keyword evidence="1" id="KW-0472">Membrane</keyword>
<feature type="domain" description="DUF4349" evidence="2">
    <location>
        <begin position="62"/>
        <end position="146"/>
    </location>
</feature>
<name>A0A4R8DUU2_9BACT</name>
<proteinExistence type="predicted"/>
<keyword evidence="1" id="KW-1133">Transmembrane helix</keyword>
<organism evidence="3 4">
    <name type="scientific">Dinghuibacter silviterrae</name>
    <dbReference type="NCBI Taxonomy" id="1539049"/>
    <lineage>
        <taxon>Bacteria</taxon>
        <taxon>Pseudomonadati</taxon>
        <taxon>Bacteroidota</taxon>
        <taxon>Chitinophagia</taxon>
        <taxon>Chitinophagales</taxon>
        <taxon>Chitinophagaceae</taxon>
        <taxon>Dinghuibacter</taxon>
    </lineage>
</organism>
<accession>A0A4R8DUU2</accession>
<dbReference type="Pfam" id="PF14257">
    <property type="entry name" value="DUF4349"/>
    <property type="match status" value="1"/>
</dbReference>
<keyword evidence="1" id="KW-0812">Transmembrane</keyword>
<gene>
    <name evidence="3" type="ORF">EDB95_2996</name>
</gene>
<sequence>MEKKYSLPLAGMALLALTVASCNNRSTIDAAGEKNAAADTAAPAPAGVPPIPGVITPQGLMLLKEATLDLSVKDLGVTTRSLRDLLDADGGYYADWSQTQEGDRIQLSLTAKVPTDRFESFKDSLETLGELEDETASVSDMSDTYYTAPGKAAAPQDLGQVRRHLAFSTVHLKAYQMLPPIAPPTFGQHLWNKLGEGWIAAETVILFLAPLWPWVLLVFACVFVATRFKPVNSTK</sequence>
<protein>
    <submittedName>
        <fullName evidence="3">Uncharacterized protein DUF4349</fullName>
    </submittedName>
</protein>
<dbReference type="InterPro" id="IPR025645">
    <property type="entry name" value="DUF4349"/>
</dbReference>
<dbReference type="OrthoDB" id="5381491at2"/>
<keyword evidence="4" id="KW-1185">Reference proteome</keyword>
<dbReference type="PROSITE" id="PS51257">
    <property type="entry name" value="PROKAR_LIPOPROTEIN"/>
    <property type="match status" value="1"/>
</dbReference>
<dbReference type="RefSeq" id="WP_133994584.1">
    <property type="nucleotide sequence ID" value="NZ_SODV01000001.1"/>
</dbReference>
<dbReference type="Proteomes" id="UP000294498">
    <property type="component" value="Unassembled WGS sequence"/>
</dbReference>
<evidence type="ECO:0000256" key="1">
    <source>
        <dbReference type="SAM" id="Phobius"/>
    </source>
</evidence>
<evidence type="ECO:0000313" key="3">
    <source>
        <dbReference type="EMBL" id="TDX01949.1"/>
    </source>
</evidence>